<keyword evidence="6" id="KW-0677">Repeat</keyword>
<keyword evidence="12" id="KW-0539">Nucleus</keyword>
<dbReference type="AlphaFoldDB" id="A0A8C1AK86"/>
<dbReference type="Pfam" id="PF00076">
    <property type="entry name" value="RRM_1"/>
    <property type="match status" value="3"/>
</dbReference>
<dbReference type="SMART" id="SM00360">
    <property type="entry name" value="RRM"/>
    <property type="match status" value="3"/>
</dbReference>
<evidence type="ECO:0000256" key="2">
    <source>
        <dbReference type="ARBA" id="ARBA00005987"/>
    </source>
</evidence>
<keyword evidence="5" id="KW-0053">Apoptosis</keyword>
<keyword evidence="11" id="KW-0508">mRNA splicing</keyword>
<dbReference type="FunFam" id="3.30.70.330:FF:000136">
    <property type="entry name" value="poly(U)-binding-splicing factor PUF60 isoform X1"/>
    <property type="match status" value="1"/>
</dbReference>
<accession>A0A8C1AK86</accession>
<evidence type="ECO:0000256" key="12">
    <source>
        <dbReference type="ARBA" id="ARBA00023242"/>
    </source>
</evidence>
<dbReference type="SUPFAM" id="SSF54928">
    <property type="entry name" value="RNA-binding domain, RBD"/>
    <property type="match status" value="2"/>
</dbReference>
<keyword evidence="13" id="KW-0687">Ribonucleoprotein</keyword>
<dbReference type="GO" id="GO:0071011">
    <property type="term" value="C:precatalytic spliceosome"/>
    <property type="evidence" value="ECO:0007669"/>
    <property type="project" value="TreeGrafter"/>
</dbReference>
<dbReference type="InterPro" id="IPR034209">
    <property type="entry name" value="PUF60_RRM1"/>
</dbReference>
<keyword evidence="10" id="KW-0804">Transcription</keyword>
<evidence type="ECO:0000256" key="15">
    <source>
        <dbReference type="SAM" id="MobiDB-lite"/>
    </source>
</evidence>
<protein>
    <submittedName>
        <fullName evidence="17">Poly-U binding splicing factor b</fullName>
    </submittedName>
</protein>
<keyword evidence="7 14" id="KW-0694">RNA-binding</keyword>
<sequence>ASKGLMMENGQGTGAKLVLPPLTPEQQEALQKAKKYAMEQSIKSVLVKQTIAHQQQQLTNLQVAAQRQRALAIMCRVYVGSIYYELGEDTIRQAFAPFGPIKSIDMSWDSVTMKHKGFAFVEYEVPEAAQLALEQMNSVMLGGRNIKVGRPSNIGQAQPIIDQLAEEARAYNRIYVACIHPDLSDDDIKSVFEAFGKIKSCMLAREPTTGKHKGFGFIEYEKPQSSLDAVSSMNLFDLGGQYLRVGKAVTPPIPLLTPTTPGGLPPAAAVAAAAATARITAQEAVVGATVLGSLTSPAHILSQQMGLPQAVLAAQAPGIITGVTPARPTLPVVPQVGLVNPVLASPPVTSEDRRRAEDQSVPVGNGQDSELEQLIVNASGGKQTVMQSKSTIMVLRNMVGPEDIDDDLEGEVMEECGKYGAVNRVIIYQERQGEDDDAEIIVKIFVEFSDADEMNKAIQALNNRWFAGRKVVAELYDQKRFNNSDLSA</sequence>
<evidence type="ECO:0000256" key="1">
    <source>
        <dbReference type="ARBA" id="ARBA00004123"/>
    </source>
</evidence>
<evidence type="ECO:0000256" key="8">
    <source>
        <dbReference type="ARBA" id="ARBA00023015"/>
    </source>
</evidence>
<dbReference type="Ensembl" id="ENSCCRT00000021115.2">
    <property type="protein sequence ID" value="ENSCCRP00000019418.2"/>
    <property type="gene ID" value="ENSCCRG00000010726.2"/>
</dbReference>
<evidence type="ECO:0000256" key="5">
    <source>
        <dbReference type="ARBA" id="ARBA00022703"/>
    </source>
</evidence>
<keyword evidence="9" id="KW-0238">DNA-binding</keyword>
<comment type="similarity">
    <text evidence="2">Belongs to the RRM half pint family.</text>
</comment>
<dbReference type="InterPro" id="IPR034212">
    <property type="entry name" value="PUF60_RRM3"/>
</dbReference>
<organism evidence="17 18">
    <name type="scientific">Cyprinus carpio carpio</name>
    <dbReference type="NCBI Taxonomy" id="630221"/>
    <lineage>
        <taxon>Eukaryota</taxon>
        <taxon>Metazoa</taxon>
        <taxon>Chordata</taxon>
        <taxon>Craniata</taxon>
        <taxon>Vertebrata</taxon>
        <taxon>Euteleostomi</taxon>
        <taxon>Actinopterygii</taxon>
        <taxon>Neopterygii</taxon>
        <taxon>Teleostei</taxon>
        <taxon>Ostariophysi</taxon>
        <taxon>Cypriniformes</taxon>
        <taxon>Cyprinidae</taxon>
        <taxon>Cyprininae</taxon>
        <taxon>Cyprinus</taxon>
    </lineage>
</organism>
<dbReference type="CDD" id="cd12648">
    <property type="entry name" value="RRM3_UHM_PUF60"/>
    <property type="match status" value="1"/>
</dbReference>
<keyword evidence="3" id="KW-0678">Repressor</keyword>
<dbReference type="PROSITE" id="PS50102">
    <property type="entry name" value="RRM"/>
    <property type="match status" value="3"/>
</dbReference>
<feature type="domain" description="RRM" evidence="16">
    <location>
        <begin position="391"/>
        <end position="478"/>
    </location>
</feature>
<dbReference type="GeneTree" id="ENSGT00940000155594"/>
<dbReference type="GO" id="GO:0006915">
    <property type="term" value="P:apoptotic process"/>
    <property type="evidence" value="ECO:0007669"/>
    <property type="project" value="UniProtKB-KW"/>
</dbReference>
<feature type="domain" description="RRM" evidence="16">
    <location>
        <begin position="172"/>
        <end position="250"/>
    </location>
</feature>
<evidence type="ECO:0000256" key="13">
    <source>
        <dbReference type="ARBA" id="ARBA00023274"/>
    </source>
</evidence>
<proteinExistence type="inferred from homology"/>
<dbReference type="GO" id="GO:0006376">
    <property type="term" value="P:mRNA splice site recognition"/>
    <property type="evidence" value="ECO:0007669"/>
    <property type="project" value="TreeGrafter"/>
</dbReference>
<keyword evidence="8" id="KW-0805">Transcription regulation</keyword>
<dbReference type="PANTHER" id="PTHR47330:SF1">
    <property type="entry name" value="POLY(U)-BINDING-SPLICING FACTOR PUF60"/>
    <property type="match status" value="1"/>
</dbReference>
<dbReference type="InterPro" id="IPR034211">
    <property type="entry name" value="PUF60_RRM2"/>
</dbReference>
<evidence type="ECO:0000256" key="14">
    <source>
        <dbReference type="PROSITE-ProRule" id="PRU00176"/>
    </source>
</evidence>
<dbReference type="CDD" id="cd12371">
    <property type="entry name" value="RRM2_PUF60"/>
    <property type="match status" value="1"/>
</dbReference>
<dbReference type="NCBIfam" id="TIGR01645">
    <property type="entry name" value="half-pint"/>
    <property type="match status" value="1"/>
</dbReference>
<reference evidence="17" key="2">
    <citation type="submission" date="2025-09" db="UniProtKB">
        <authorList>
            <consortium name="Ensembl"/>
        </authorList>
    </citation>
    <scope>IDENTIFICATION</scope>
</reference>
<dbReference type="GO" id="GO:0071013">
    <property type="term" value="C:catalytic step 2 spliceosome"/>
    <property type="evidence" value="ECO:0007669"/>
    <property type="project" value="TreeGrafter"/>
</dbReference>
<dbReference type="GO" id="GO:0003677">
    <property type="term" value="F:DNA binding"/>
    <property type="evidence" value="ECO:0007669"/>
    <property type="project" value="UniProtKB-KW"/>
</dbReference>
<dbReference type="GO" id="GO:0000380">
    <property type="term" value="P:alternative mRNA splicing, via spliceosome"/>
    <property type="evidence" value="ECO:0007669"/>
    <property type="project" value="TreeGrafter"/>
</dbReference>
<dbReference type="Gene3D" id="3.30.70.330">
    <property type="match status" value="3"/>
</dbReference>
<evidence type="ECO:0000313" key="17">
    <source>
        <dbReference type="Ensembl" id="ENSCCRP00000019418.2"/>
    </source>
</evidence>
<keyword evidence="18" id="KW-1185">Reference proteome</keyword>
<reference evidence="17" key="1">
    <citation type="submission" date="2025-08" db="UniProtKB">
        <authorList>
            <consortium name="Ensembl"/>
        </authorList>
    </citation>
    <scope>IDENTIFICATION</scope>
</reference>
<dbReference type="CDD" id="cd12370">
    <property type="entry name" value="RRM1_PUF60"/>
    <property type="match status" value="1"/>
</dbReference>
<evidence type="ECO:0000259" key="16">
    <source>
        <dbReference type="PROSITE" id="PS50102"/>
    </source>
</evidence>
<dbReference type="FunFam" id="3.30.70.330:FF:000152">
    <property type="entry name" value="poly(U)-binding-splicing factor PUF60 isoform X1"/>
    <property type="match status" value="1"/>
</dbReference>
<dbReference type="InterPro" id="IPR000504">
    <property type="entry name" value="RRM_dom"/>
</dbReference>
<dbReference type="InterPro" id="IPR035979">
    <property type="entry name" value="RBD_domain_sf"/>
</dbReference>
<evidence type="ECO:0000256" key="10">
    <source>
        <dbReference type="ARBA" id="ARBA00023163"/>
    </source>
</evidence>
<evidence type="ECO:0000256" key="7">
    <source>
        <dbReference type="ARBA" id="ARBA00022884"/>
    </source>
</evidence>
<name>A0A8C1AK86_CYPCA</name>
<feature type="region of interest" description="Disordered" evidence="15">
    <location>
        <begin position="343"/>
        <end position="368"/>
    </location>
</feature>
<evidence type="ECO:0000256" key="3">
    <source>
        <dbReference type="ARBA" id="ARBA00022491"/>
    </source>
</evidence>
<dbReference type="InterPro" id="IPR003954">
    <property type="entry name" value="RRM_euk-type"/>
</dbReference>
<dbReference type="InterPro" id="IPR006532">
    <property type="entry name" value="PUF60-like"/>
</dbReference>
<dbReference type="Proteomes" id="UP001108240">
    <property type="component" value="Unplaced"/>
</dbReference>
<dbReference type="GO" id="GO:0000381">
    <property type="term" value="P:regulation of alternative mRNA splicing, via spliceosome"/>
    <property type="evidence" value="ECO:0007669"/>
    <property type="project" value="InterPro"/>
</dbReference>
<dbReference type="InterPro" id="IPR012677">
    <property type="entry name" value="Nucleotide-bd_a/b_plait_sf"/>
</dbReference>
<feature type="domain" description="RRM" evidence="16">
    <location>
        <begin position="75"/>
        <end position="153"/>
    </location>
</feature>
<evidence type="ECO:0000256" key="6">
    <source>
        <dbReference type="ARBA" id="ARBA00022737"/>
    </source>
</evidence>
<keyword evidence="4" id="KW-0507">mRNA processing</keyword>
<evidence type="ECO:0000256" key="4">
    <source>
        <dbReference type="ARBA" id="ARBA00022664"/>
    </source>
</evidence>
<dbReference type="GO" id="GO:0003723">
    <property type="term" value="F:RNA binding"/>
    <property type="evidence" value="ECO:0007669"/>
    <property type="project" value="UniProtKB-UniRule"/>
</dbReference>
<dbReference type="FunFam" id="3.30.70.330:FF:000133">
    <property type="entry name" value="poly(U)-binding-splicing factor PUF60 isoform X1"/>
    <property type="match status" value="1"/>
</dbReference>
<evidence type="ECO:0000256" key="11">
    <source>
        <dbReference type="ARBA" id="ARBA00023187"/>
    </source>
</evidence>
<dbReference type="PANTHER" id="PTHR47330">
    <property type="entry name" value="POLY(U)-BINDING-SPLICING FACTOR PUF60-B-RELATED"/>
    <property type="match status" value="1"/>
</dbReference>
<dbReference type="SMART" id="SM00361">
    <property type="entry name" value="RRM_1"/>
    <property type="match status" value="3"/>
</dbReference>
<evidence type="ECO:0000313" key="18">
    <source>
        <dbReference type="Proteomes" id="UP001108240"/>
    </source>
</evidence>
<dbReference type="InterPro" id="IPR051974">
    <property type="entry name" value="PUF60_regulator"/>
</dbReference>
<evidence type="ECO:0000256" key="9">
    <source>
        <dbReference type="ARBA" id="ARBA00023125"/>
    </source>
</evidence>
<comment type="subcellular location">
    <subcellularLocation>
        <location evidence="1">Nucleus</location>
    </subcellularLocation>
</comment>